<protein>
    <submittedName>
        <fullName evidence="1">Uncharacterized protein</fullName>
    </submittedName>
</protein>
<name>A0ACC2AZJ2_DIPCM</name>
<comment type="caution">
    <text evidence="1">The sequence shown here is derived from an EMBL/GenBank/DDBJ whole genome shotgun (WGS) entry which is preliminary data.</text>
</comment>
<keyword evidence="2" id="KW-1185">Reference proteome</keyword>
<evidence type="ECO:0000313" key="1">
    <source>
        <dbReference type="EMBL" id="KAJ7522938.1"/>
    </source>
</evidence>
<sequence>MLLKDSDMLSTQKSGGELDGVVALENRVQVGLDEAVRCDSESYEQYLAGGCVGDWDGEKSKNESDDGSDKADKGAVFPAGQGLCTDQTGAMPVMPQHARPVRFNRGIKRRFPGDESDDSMIRKRARVRSMTEVCVRSAQYVTASTQQCQGEFQIGQAKKKGRPLKSLGGAKKQQHSRKLQSETAKTGNKRSQATNTAESLKHQCKSETFRCNEEGCDKMFADSSALYRHARVHGDRPFVCHYDGCNKRFLERSKLKRHFLIHTGEKSFLCLFEGCGKAFSLDFNLRSHMKTHTGEYHECPHEGCEKKYCQNYKLRAHINKEHKEGLSIKNKSAVCGIASGKSTGVVTQKSAKKQEKLKLLDFRRDKLEKWKEGRRKRIKELESERDEEAKKLVKVEKALKGMNEEREQLELFESEQLLSSVESEFGQISGEEKEVLVFAQKLPTGDQGARLVHAVKVQFSYQPQSTILQPSPQLQAIDVTVENSLAAGKHGGVLLSSKSYVPAQVSSTSSNSMQFNIQHALDPNENWTQKHEADKQEPRMALNSCCTKSKSCTSVTCSKFVSYSGQEQDYEERLYCKIQPSASDIDLDRINQHQKFLLSQQSEPPVVHLFSFQDQPCLVD</sequence>
<gene>
    <name evidence="1" type="ORF">O6H91_18G031600</name>
</gene>
<dbReference type="EMBL" id="CM055109">
    <property type="protein sequence ID" value="KAJ7522938.1"/>
    <property type="molecule type" value="Genomic_DNA"/>
</dbReference>
<accession>A0ACC2AZJ2</accession>
<proteinExistence type="predicted"/>
<evidence type="ECO:0000313" key="2">
    <source>
        <dbReference type="Proteomes" id="UP001162992"/>
    </source>
</evidence>
<reference evidence="2" key="1">
    <citation type="journal article" date="2024" name="Proc. Natl. Acad. Sci. U.S.A.">
        <title>Extraordinary preservation of gene collinearity over three hundred million years revealed in homosporous lycophytes.</title>
        <authorList>
            <person name="Li C."/>
            <person name="Wickell D."/>
            <person name="Kuo L.Y."/>
            <person name="Chen X."/>
            <person name="Nie B."/>
            <person name="Liao X."/>
            <person name="Peng D."/>
            <person name="Ji J."/>
            <person name="Jenkins J."/>
            <person name="Williams M."/>
            <person name="Shu S."/>
            <person name="Plott C."/>
            <person name="Barry K."/>
            <person name="Rajasekar S."/>
            <person name="Grimwood J."/>
            <person name="Han X."/>
            <person name="Sun S."/>
            <person name="Hou Z."/>
            <person name="He W."/>
            <person name="Dai G."/>
            <person name="Sun C."/>
            <person name="Schmutz J."/>
            <person name="Leebens-Mack J.H."/>
            <person name="Li F.W."/>
            <person name="Wang L."/>
        </authorList>
    </citation>
    <scope>NUCLEOTIDE SEQUENCE [LARGE SCALE GENOMIC DNA]</scope>
    <source>
        <strain evidence="2">cv. PW_Plant_1</strain>
    </source>
</reference>
<organism evidence="1 2">
    <name type="scientific">Diphasiastrum complanatum</name>
    <name type="common">Issler's clubmoss</name>
    <name type="synonym">Lycopodium complanatum</name>
    <dbReference type="NCBI Taxonomy" id="34168"/>
    <lineage>
        <taxon>Eukaryota</taxon>
        <taxon>Viridiplantae</taxon>
        <taxon>Streptophyta</taxon>
        <taxon>Embryophyta</taxon>
        <taxon>Tracheophyta</taxon>
        <taxon>Lycopodiopsida</taxon>
        <taxon>Lycopodiales</taxon>
        <taxon>Lycopodiaceae</taxon>
        <taxon>Lycopodioideae</taxon>
        <taxon>Diphasiastrum</taxon>
    </lineage>
</organism>
<dbReference type="Proteomes" id="UP001162992">
    <property type="component" value="Chromosome 18"/>
</dbReference>